<dbReference type="AlphaFoldDB" id="A0A1K1LKH4"/>
<proteinExistence type="predicted"/>
<evidence type="ECO:0000313" key="1">
    <source>
        <dbReference type="EMBL" id="SFW11384.1"/>
    </source>
</evidence>
<dbReference type="RefSeq" id="WP_028514413.1">
    <property type="nucleotide sequence ID" value="NZ_CACVNT010000022.1"/>
</dbReference>
<organism evidence="1 2">
    <name type="scientific">Ruminococcus flavefaciens</name>
    <dbReference type="NCBI Taxonomy" id="1265"/>
    <lineage>
        <taxon>Bacteria</taxon>
        <taxon>Bacillati</taxon>
        <taxon>Bacillota</taxon>
        <taxon>Clostridia</taxon>
        <taxon>Eubacteriales</taxon>
        <taxon>Oscillospiraceae</taxon>
        <taxon>Ruminococcus</taxon>
    </lineage>
</organism>
<reference evidence="2" key="1">
    <citation type="submission" date="2016-11" db="EMBL/GenBank/DDBJ databases">
        <authorList>
            <person name="Varghese N."/>
            <person name="Submissions S."/>
        </authorList>
    </citation>
    <scope>NUCLEOTIDE SEQUENCE [LARGE SCALE GENOMIC DNA]</scope>
    <source>
        <strain evidence="2">YL228</strain>
    </source>
</reference>
<evidence type="ECO:0000313" key="2">
    <source>
        <dbReference type="Proteomes" id="UP000183461"/>
    </source>
</evidence>
<accession>A0A1K1LKH4</accession>
<dbReference type="EMBL" id="FPIP01000001">
    <property type="protein sequence ID" value="SFW11384.1"/>
    <property type="molecule type" value="Genomic_DNA"/>
</dbReference>
<sequence>MGEKSRLKKEIKLCMSTIKEIERKRSRSQSALVQAILLQEQPDEMDVEWFNKYTGEITACRNHMIELQKKLKSLG</sequence>
<protein>
    <submittedName>
        <fullName evidence="1">Uncharacterized protein</fullName>
    </submittedName>
</protein>
<gene>
    <name evidence="1" type="ORF">SAMN02910280_0504</name>
</gene>
<dbReference type="Proteomes" id="UP000183461">
    <property type="component" value="Unassembled WGS sequence"/>
</dbReference>
<name>A0A1K1LKH4_RUMFL</name>